<keyword evidence="12" id="KW-1185">Reference proteome</keyword>
<accession>A0A0G4IPE5</accession>
<keyword evidence="11" id="KW-0496">Mitochondrion</keyword>
<organism evidence="10 12">
    <name type="scientific">Plasmodiophora brassicae</name>
    <name type="common">Clubroot disease agent</name>
    <dbReference type="NCBI Taxonomy" id="37360"/>
    <lineage>
        <taxon>Eukaryota</taxon>
        <taxon>Sar</taxon>
        <taxon>Rhizaria</taxon>
        <taxon>Endomyxa</taxon>
        <taxon>Phytomyxea</taxon>
        <taxon>Plasmodiophorida</taxon>
        <taxon>Plasmodiophoridae</taxon>
        <taxon>Plasmodiophora</taxon>
    </lineage>
</organism>
<name>A0A0G4IPE5_PLABS</name>
<dbReference type="Proteomes" id="UP000290189">
    <property type="component" value="Unassembled WGS sequence"/>
</dbReference>
<dbReference type="Proteomes" id="UP000039324">
    <property type="component" value="Unassembled WGS sequence"/>
</dbReference>
<dbReference type="GO" id="GO:0003723">
    <property type="term" value="F:RNA binding"/>
    <property type="evidence" value="ECO:0007669"/>
    <property type="project" value="InterPro"/>
</dbReference>
<comment type="subcellular location">
    <subcellularLocation>
        <location evidence="1">Nucleus</location>
    </subcellularLocation>
</comment>
<dbReference type="InterPro" id="IPR001650">
    <property type="entry name" value="Helicase_C-like"/>
</dbReference>
<evidence type="ECO:0000256" key="6">
    <source>
        <dbReference type="ARBA" id="ARBA00023242"/>
    </source>
</evidence>
<sequence>MTEPCFDVFERSQQAPVTGVKRTIDEMNATDEDGNLRTVVIPDEPDGKRSKTGAFGVYQEQDYEVVTTEGCVHERVFPPRYDRSSHTVKEPPVEPAKKYPFVLDRFQQISVDCLENNESVLVAAHTSAGKTVVAEYAIAMSLRDGQRVIYTSPIKALSNQKYRELNEEFGDVGLMTGDVTINPSASCLVMTTEILRNMLYRGSEVMREVQWVIFDEIHYMRDKERGVVWEESMILLHHKVRFVFLSATIPNAREFSMWIAKLHNQPCNVVYTDHRPTPLQHYVFPAGGEGLHLVVDDRGEFKEDNFQKALAGMNQDSSAPGARAKKGGSALKKGGSGTQGPSDIFKLVRMILDRRYDPVIIFSFSKRECEAYALQMSKLDFTNDDEKKLIQEIFQNAIESLSGEDQNLPQVVNIIPLLRRGIGIHHGGLLPIVKEVIEILFQESLLKVLFSTETFSMGLNMPAKTVVFTAVRKFDGTDFRLVSPGEYVQMSGRAGRRGLDARGLVILMMEEKLEPHSAKQILLGHADPLYSSFHLGYNMLLNLLLVEEADPEYVIERSFHQFQAGRAAPAIASRLREMEASRDELASKLKDESAMVEYHHLRTRVDALTAKMLQVRNDPSHILPFLNAGRLVTVMHPDHGTAFGWCALVNFTKKSPPKRSGSLTSAPVFLVDVLVKCERIPEEDGKGNIVPWTGTDERSSARVIQLPMSAVERVSSLRISLPKQLTARDAGLPVIRSIDEVVRRFPKGIPELDPVEDMKITEKGFAKLLRQIESAETDLAAHPYHDSAVKDDPDMRAQWDAFIKKRAADKDIGILKKEVENLSKTSLFASNFKAMKRVLRRLGFITKENVVDTKGRVACCISTADELLATELIFSGVFNELSTEHVVALVSCLVYTEKGDENLHLEEPLAAPLRTLRDHAKRIAEVSNESKLQLDTTEYVSSFKPDLMPLVQAWCRGAKFADVCKMAPSIFEGSIIRCMRRLEELLRQLSSAAKLIGNADLETKFDQGIALIKRDIVFAASLYL</sequence>
<dbReference type="PANTHER" id="PTHR12131:SF7">
    <property type="entry name" value="EXOSOME RNA HELICASE MTR4"/>
    <property type="match status" value="1"/>
</dbReference>
<dbReference type="InterPro" id="IPR048392">
    <property type="entry name" value="MTR4-like_stalk"/>
</dbReference>
<dbReference type="Gene3D" id="2.40.30.300">
    <property type="match status" value="1"/>
</dbReference>
<dbReference type="GO" id="GO:0000460">
    <property type="term" value="P:maturation of 5.8S rRNA"/>
    <property type="evidence" value="ECO:0007669"/>
    <property type="project" value="TreeGrafter"/>
</dbReference>
<dbReference type="PANTHER" id="PTHR12131">
    <property type="entry name" value="ATP-DEPENDENT RNA AND DNA HELICASE"/>
    <property type="match status" value="1"/>
</dbReference>
<feature type="domain" description="Helicase C-terminal" evidence="9">
    <location>
        <begin position="343"/>
        <end position="545"/>
    </location>
</feature>
<evidence type="ECO:0000313" key="12">
    <source>
        <dbReference type="Proteomes" id="UP000039324"/>
    </source>
</evidence>
<dbReference type="PROSITE" id="PS51192">
    <property type="entry name" value="HELICASE_ATP_BIND_1"/>
    <property type="match status" value="1"/>
</dbReference>
<dbReference type="CDD" id="cd18795">
    <property type="entry name" value="SF2_C_Ski2"/>
    <property type="match status" value="1"/>
</dbReference>
<dbReference type="GO" id="GO:0016787">
    <property type="term" value="F:hydrolase activity"/>
    <property type="evidence" value="ECO:0007669"/>
    <property type="project" value="UniProtKB-KW"/>
</dbReference>
<evidence type="ECO:0000256" key="2">
    <source>
        <dbReference type="ARBA" id="ARBA00022741"/>
    </source>
</evidence>
<dbReference type="OrthoDB" id="64767at2759"/>
<dbReference type="InterPro" id="IPR025696">
    <property type="entry name" value="Beta-barrel_MTR4"/>
</dbReference>
<dbReference type="Pfam" id="PF00271">
    <property type="entry name" value="Helicase_C"/>
    <property type="match status" value="1"/>
</dbReference>
<dbReference type="SMART" id="SM01142">
    <property type="entry name" value="DSHCT"/>
    <property type="match status" value="1"/>
</dbReference>
<reference evidence="10 12" key="1">
    <citation type="submission" date="2015-02" db="EMBL/GenBank/DDBJ databases">
        <authorList>
            <person name="Chooi Y.-H."/>
        </authorList>
    </citation>
    <scope>NUCLEOTIDE SEQUENCE [LARGE SCALE GENOMIC DNA]</scope>
    <source>
        <strain evidence="10">E3</strain>
    </source>
</reference>
<dbReference type="Pfam" id="PF21408">
    <property type="entry name" value="MTR4-like_stalk"/>
    <property type="match status" value="1"/>
</dbReference>
<keyword evidence="5" id="KW-0067">ATP-binding</keyword>
<dbReference type="Pfam" id="PF08148">
    <property type="entry name" value="DSHCT"/>
    <property type="match status" value="1"/>
</dbReference>
<feature type="region of interest" description="Disordered" evidence="7">
    <location>
        <begin position="313"/>
        <end position="339"/>
    </location>
</feature>
<dbReference type="CDD" id="cd18024">
    <property type="entry name" value="DEXHc_Mtr4-like"/>
    <property type="match status" value="1"/>
</dbReference>
<dbReference type="SUPFAM" id="SSF52540">
    <property type="entry name" value="P-loop containing nucleoside triphosphate hydrolases"/>
    <property type="match status" value="1"/>
</dbReference>
<dbReference type="EMBL" id="OVEO01000016">
    <property type="protein sequence ID" value="SPR01058.1"/>
    <property type="molecule type" value="Genomic_DNA"/>
</dbReference>
<dbReference type="EMBL" id="CDSF01000078">
    <property type="protein sequence ID" value="CEO97082.1"/>
    <property type="molecule type" value="Genomic_DNA"/>
</dbReference>
<dbReference type="PIRSF" id="PIRSF005198">
    <property type="entry name" value="Antiviral_helicase_SKI2"/>
    <property type="match status" value="1"/>
</dbReference>
<dbReference type="FunFam" id="3.40.50.300:FF:000083">
    <property type="entry name" value="ATP-dependent RNA helicase DOB1"/>
    <property type="match status" value="1"/>
</dbReference>
<feature type="domain" description="Helicase ATP-binding" evidence="8">
    <location>
        <begin position="111"/>
        <end position="267"/>
    </location>
</feature>
<protein>
    <recommendedName>
        <fullName evidence="14">Helicase ATP-binding domain-containing protein</fullName>
    </recommendedName>
</protein>
<dbReference type="InterPro" id="IPR016438">
    <property type="entry name" value="SKI2-like"/>
</dbReference>
<dbReference type="Pfam" id="PF13234">
    <property type="entry name" value="MTR4_beta-barrel"/>
    <property type="match status" value="1"/>
</dbReference>
<dbReference type="GO" id="GO:0003724">
    <property type="term" value="F:RNA helicase activity"/>
    <property type="evidence" value="ECO:0007669"/>
    <property type="project" value="InterPro"/>
</dbReference>
<dbReference type="FunFam" id="3.40.50.300:FF:000141">
    <property type="entry name" value="ATP-dependent RNA helicase DOB1"/>
    <property type="match status" value="1"/>
</dbReference>
<evidence type="ECO:0000256" key="7">
    <source>
        <dbReference type="SAM" id="MobiDB-lite"/>
    </source>
</evidence>
<dbReference type="Gene3D" id="1.10.3380.30">
    <property type="match status" value="1"/>
</dbReference>
<dbReference type="InterPro" id="IPR027417">
    <property type="entry name" value="P-loop_NTPase"/>
</dbReference>
<evidence type="ECO:0000256" key="4">
    <source>
        <dbReference type="ARBA" id="ARBA00022806"/>
    </source>
</evidence>
<dbReference type="PROSITE" id="PS51194">
    <property type="entry name" value="HELICASE_CTER"/>
    <property type="match status" value="1"/>
</dbReference>
<dbReference type="STRING" id="37360.A0A0G4IPE5"/>
<evidence type="ECO:0000256" key="3">
    <source>
        <dbReference type="ARBA" id="ARBA00022801"/>
    </source>
</evidence>
<keyword evidence="3" id="KW-0378">Hydrolase</keyword>
<geneLocation type="mitochondrion" evidence="11"/>
<dbReference type="InterPro" id="IPR014001">
    <property type="entry name" value="Helicase_ATP-bd"/>
</dbReference>
<keyword evidence="2" id="KW-0547">Nucleotide-binding</keyword>
<keyword evidence="4" id="KW-0347">Helicase</keyword>
<evidence type="ECO:0000256" key="1">
    <source>
        <dbReference type="ARBA" id="ARBA00004123"/>
    </source>
</evidence>
<evidence type="ECO:0000313" key="13">
    <source>
        <dbReference type="Proteomes" id="UP000290189"/>
    </source>
</evidence>
<keyword evidence="6" id="KW-0539">Nucleus</keyword>
<proteinExistence type="predicted"/>
<evidence type="ECO:0000313" key="11">
    <source>
        <dbReference type="EMBL" id="SPR01058.1"/>
    </source>
</evidence>
<dbReference type="GO" id="GO:0005634">
    <property type="term" value="C:nucleus"/>
    <property type="evidence" value="ECO:0007669"/>
    <property type="project" value="UniProtKB-SubCell"/>
</dbReference>
<evidence type="ECO:0000313" key="10">
    <source>
        <dbReference type="EMBL" id="CEO97082.1"/>
    </source>
</evidence>
<dbReference type="SMART" id="SM00487">
    <property type="entry name" value="DEXDc"/>
    <property type="match status" value="1"/>
</dbReference>
<dbReference type="GO" id="GO:0005524">
    <property type="term" value="F:ATP binding"/>
    <property type="evidence" value="ECO:0007669"/>
    <property type="project" value="UniProtKB-KW"/>
</dbReference>
<dbReference type="SMART" id="SM00490">
    <property type="entry name" value="HELICc"/>
    <property type="match status" value="1"/>
</dbReference>
<dbReference type="Gene3D" id="3.40.50.300">
    <property type="entry name" value="P-loop containing nucleotide triphosphate hydrolases"/>
    <property type="match status" value="2"/>
</dbReference>
<evidence type="ECO:0000259" key="9">
    <source>
        <dbReference type="PROSITE" id="PS51194"/>
    </source>
</evidence>
<gene>
    <name evidence="10" type="ORF">PBRA_005686</name>
    <name evidence="11" type="ORF">PLBR_LOCUS8273</name>
</gene>
<dbReference type="FunFam" id="1.10.3380.30:FF:000003">
    <property type="entry name" value="ATP dependent RNA helicase (Dob1)"/>
    <property type="match status" value="1"/>
</dbReference>
<reference evidence="11 13" key="2">
    <citation type="submission" date="2018-03" db="EMBL/GenBank/DDBJ databases">
        <authorList>
            <person name="Fogelqvist J."/>
        </authorList>
    </citation>
    <scope>NUCLEOTIDE SEQUENCE [LARGE SCALE GENOMIC DNA]</scope>
</reference>
<dbReference type="GO" id="GO:0006401">
    <property type="term" value="P:RNA catabolic process"/>
    <property type="evidence" value="ECO:0007669"/>
    <property type="project" value="InterPro"/>
</dbReference>
<dbReference type="AlphaFoldDB" id="A0A0G4IPE5"/>
<dbReference type="InterPro" id="IPR012961">
    <property type="entry name" value="Ski2/MTR4_C"/>
</dbReference>
<evidence type="ECO:0000259" key="8">
    <source>
        <dbReference type="PROSITE" id="PS51192"/>
    </source>
</evidence>
<dbReference type="InterPro" id="IPR011545">
    <property type="entry name" value="DEAD/DEAH_box_helicase_dom"/>
</dbReference>
<evidence type="ECO:0008006" key="14">
    <source>
        <dbReference type="Google" id="ProtNLM"/>
    </source>
</evidence>
<dbReference type="Gene3D" id="1.20.1500.20">
    <property type="match status" value="1"/>
</dbReference>
<dbReference type="OMA" id="NVHRTPD"/>
<dbReference type="InterPro" id="IPR050699">
    <property type="entry name" value="RNA-DNA_Helicase"/>
</dbReference>
<evidence type="ECO:0000256" key="5">
    <source>
        <dbReference type="ARBA" id="ARBA00022840"/>
    </source>
</evidence>
<dbReference type="Pfam" id="PF00270">
    <property type="entry name" value="DEAD"/>
    <property type="match status" value="1"/>
</dbReference>